<dbReference type="GO" id="GO:0005777">
    <property type="term" value="C:peroxisome"/>
    <property type="evidence" value="ECO:0007669"/>
    <property type="project" value="InterPro"/>
</dbReference>
<accession>A0A0U5CJR4</accession>
<evidence type="ECO:0000313" key="2">
    <source>
        <dbReference type="Proteomes" id="UP000054771"/>
    </source>
</evidence>
<dbReference type="EMBL" id="CDMC01000023">
    <property type="protein sequence ID" value="CEL11226.1"/>
    <property type="molecule type" value="Genomic_DNA"/>
</dbReference>
<dbReference type="Gene3D" id="1.20.140.10">
    <property type="entry name" value="Butyryl-CoA Dehydrogenase, subunit A, domain 3"/>
    <property type="match status" value="1"/>
</dbReference>
<organism evidence="1 2">
    <name type="scientific">Aspergillus calidoustus</name>
    <dbReference type="NCBI Taxonomy" id="454130"/>
    <lineage>
        <taxon>Eukaryota</taxon>
        <taxon>Fungi</taxon>
        <taxon>Dikarya</taxon>
        <taxon>Ascomycota</taxon>
        <taxon>Pezizomycotina</taxon>
        <taxon>Eurotiomycetes</taxon>
        <taxon>Eurotiomycetidae</taxon>
        <taxon>Eurotiales</taxon>
        <taxon>Aspergillaceae</taxon>
        <taxon>Aspergillus</taxon>
        <taxon>Aspergillus subgen. Nidulantes</taxon>
    </lineage>
</organism>
<dbReference type="AlphaFoldDB" id="A0A0U5CJR4"/>
<dbReference type="Proteomes" id="UP000054771">
    <property type="component" value="Unassembled WGS sequence"/>
</dbReference>
<dbReference type="PANTHER" id="PTHR10909">
    <property type="entry name" value="ELECTRON TRANSPORT OXIDOREDUCTASE"/>
    <property type="match status" value="1"/>
</dbReference>
<dbReference type="InterPro" id="IPR036250">
    <property type="entry name" value="AcylCo_DH-like_C"/>
</dbReference>
<name>A0A0U5CJR4_ASPCI</name>
<keyword evidence="2" id="KW-1185">Reference proteome</keyword>
<dbReference type="GO" id="GO:0055088">
    <property type="term" value="P:lipid homeostasis"/>
    <property type="evidence" value="ECO:0007669"/>
    <property type="project" value="TreeGrafter"/>
</dbReference>
<dbReference type="GO" id="GO:0033540">
    <property type="term" value="P:fatty acid beta-oxidation using acyl-CoA oxidase"/>
    <property type="evidence" value="ECO:0007669"/>
    <property type="project" value="TreeGrafter"/>
</dbReference>
<evidence type="ECO:0000313" key="1">
    <source>
        <dbReference type="EMBL" id="CEL11226.1"/>
    </source>
</evidence>
<protein>
    <submittedName>
        <fullName evidence="1">Uncharacterized protein</fullName>
    </submittedName>
</protein>
<dbReference type="InterPro" id="IPR012258">
    <property type="entry name" value="Acyl-CoA_oxidase"/>
</dbReference>
<dbReference type="GO" id="GO:0003997">
    <property type="term" value="F:acyl-CoA oxidase activity"/>
    <property type="evidence" value="ECO:0007669"/>
    <property type="project" value="InterPro"/>
</dbReference>
<dbReference type="GO" id="GO:0071949">
    <property type="term" value="F:FAD binding"/>
    <property type="evidence" value="ECO:0007669"/>
    <property type="project" value="InterPro"/>
</dbReference>
<gene>
    <name evidence="1" type="ORF">ASPCAL14329</name>
</gene>
<dbReference type="PANTHER" id="PTHR10909:SF382">
    <property type="entry name" value="ACYL-COENZYME A OXIDASE"/>
    <property type="match status" value="1"/>
</dbReference>
<dbReference type="GO" id="GO:0005504">
    <property type="term" value="F:fatty acid binding"/>
    <property type="evidence" value="ECO:0007669"/>
    <property type="project" value="TreeGrafter"/>
</dbReference>
<proteinExistence type="predicted"/>
<dbReference type="OrthoDB" id="538336at2759"/>
<dbReference type="STRING" id="454130.A0A0U5CJR4"/>
<sequence length="235" mass="26062">MPVATPISGIEKIAVVFARLYISGQDHGVRGLLPYRAGSNYLDHAITTFNHVTLPSTALLGKSHTATTVRKDGFSELIWCVPIGTLSLSLTAIPALKASAWIDAEYALKRTVGATPTPIIHFRTQQIPIFHTIAQAYVVPEYAQWSMERFMDPRVDSRLRHAYAMLFKTVAVGHTLSSVQILSQEIVWRGLLEDNQLIRIELELRGNKIAEGDATVLCIRLASDILHDKISIPPR</sequence>
<reference evidence="2" key="1">
    <citation type="journal article" date="2016" name="Genome Announc.">
        <title>Draft genome sequences of fungus Aspergillus calidoustus.</title>
        <authorList>
            <person name="Horn F."/>
            <person name="Linde J."/>
            <person name="Mattern D.J."/>
            <person name="Walther G."/>
            <person name="Guthke R."/>
            <person name="Scherlach K."/>
            <person name="Martin K."/>
            <person name="Brakhage A.A."/>
            <person name="Petzke L."/>
            <person name="Valiante V."/>
        </authorList>
    </citation>
    <scope>NUCLEOTIDE SEQUENCE [LARGE SCALE GENOMIC DNA]</scope>
    <source>
        <strain evidence="2">SF006504</strain>
    </source>
</reference>
<dbReference type="SUPFAM" id="SSF47203">
    <property type="entry name" value="Acyl-CoA dehydrogenase C-terminal domain-like"/>
    <property type="match status" value="1"/>
</dbReference>